<dbReference type="PANTHER" id="PTHR33408">
    <property type="entry name" value="TRANSPOSASE"/>
    <property type="match status" value="1"/>
</dbReference>
<name>A0ABT7IK17_9GAMM</name>
<dbReference type="Proteomes" id="UP001227964">
    <property type="component" value="Unassembled WGS sequence"/>
</dbReference>
<dbReference type="Pfam" id="PF05598">
    <property type="entry name" value="DUF772"/>
    <property type="match status" value="1"/>
</dbReference>
<dbReference type="NCBIfam" id="NF033551">
    <property type="entry name" value="transpos_IS1182"/>
    <property type="match status" value="1"/>
</dbReference>
<dbReference type="EMBL" id="JASSVS010000060">
    <property type="protein sequence ID" value="MDL0434112.1"/>
    <property type="molecule type" value="Genomic_DNA"/>
</dbReference>
<protein>
    <submittedName>
        <fullName evidence="4">IS1182 family transposase</fullName>
    </submittedName>
</protein>
<evidence type="ECO:0000313" key="5">
    <source>
        <dbReference type="Proteomes" id="UP001227964"/>
    </source>
</evidence>
<dbReference type="RefSeq" id="WP_285394180.1">
    <property type="nucleotide sequence ID" value="NZ_JASSVS010000060.1"/>
</dbReference>
<dbReference type="PANTHER" id="PTHR33408:SF2">
    <property type="entry name" value="TRANSPOSASE DDE DOMAIN-CONTAINING PROTEIN"/>
    <property type="match status" value="1"/>
</dbReference>
<dbReference type="InterPro" id="IPR025668">
    <property type="entry name" value="Tnp_DDE_dom"/>
</dbReference>
<feature type="domain" description="Transposase DDE" evidence="3">
    <location>
        <begin position="346"/>
        <end position="455"/>
    </location>
</feature>
<reference evidence="4 5" key="1">
    <citation type="submission" date="2023-06" db="EMBL/GenBank/DDBJ databases">
        <title>Marinobacter azerbaijanicus a moderately halophilic, isolated from Urmia Lake in Azerbaijan region of Iran.</title>
        <authorList>
            <person name="Sanchez-Porro C."/>
            <person name="Aghdam E.M."/>
            <person name="Saheb S.M."/>
            <person name="Tarhriz V."/>
            <person name="Kazemi E."/>
            <person name="Ammozegar M.A."/>
            <person name="Ventosa A."/>
            <person name="Hejazi M.S."/>
        </authorList>
    </citation>
    <scope>NUCLEOTIDE SEQUENCE [LARGE SCALE GENOMIC DNA]</scope>
    <source>
        <strain evidence="4 5">TBZ242</strain>
    </source>
</reference>
<dbReference type="Pfam" id="PF13751">
    <property type="entry name" value="DDE_Tnp_1_6"/>
    <property type="match status" value="1"/>
</dbReference>
<keyword evidence="1" id="KW-0175">Coiled coil</keyword>
<sequence>MRHLEGTPRSQTLLLPPSVEDYVPEDHPVRVIDAFVDSLDLSEMGFRKAQTAHTGRRPYHPGDLLKLYIYAYLNQTSSTRRLEKECHRNLEVLWLMKQLAPDFKTIADFRKDNGNAVRKVCRQFIVFCKQAGLVSGELVAIDGSKFKAAASKDQAITRKQLQTQLGKLDQKINSYLEKLAASEQKGESDLNNEKVTEALAYLEAHKAELQDELKTLVEEGKTQHCRTESDAKLMKSGREGMVVGYNAQNAVDGGHQLVVHHELTQAGSDNRQLEPVTQATREALDDDLKTVVADAGYSNGDQISRTQSSGLEVGIPSNRAVNNQGSGEYFQKRDFTYLPDEDAYQCPAGKLLPHKTISNKDRMHLYARSGCHRCPLQAKCTKADQRWITRHYDEDALEKANKAATPERMIRRMATVEPTFATLKRILNKGRFTCWGLSSASSEYSLGVLSYNLMRAINVLGVKAMMARLA</sequence>
<evidence type="ECO:0000256" key="1">
    <source>
        <dbReference type="SAM" id="Coils"/>
    </source>
</evidence>
<dbReference type="InterPro" id="IPR047629">
    <property type="entry name" value="IS1182_transpos"/>
</dbReference>
<feature type="coiled-coil region" evidence="1">
    <location>
        <begin position="158"/>
        <end position="219"/>
    </location>
</feature>
<evidence type="ECO:0000259" key="2">
    <source>
        <dbReference type="Pfam" id="PF05598"/>
    </source>
</evidence>
<feature type="domain" description="Transposase InsH N-terminal" evidence="2">
    <location>
        <begin position="18"/>
        <end position="111"/>
    </location>
</feature>
<accession>A0ABT7IK17</accession>
<gene>
    <name evidence="4" type="ORF">QPM17_23560</name>
</gene>
<evidence type="ECO:0000259" key="3">
    <source>
        <dbReference type="Pfam" id="PF13751"/>
    </source>
</evidence>
<evidence type="ECO:0000313" key="4">
    <source>
        <dbReference type="EMBL" id="MDL0434112.1"/>
    </source>
</evidence>
<organism evidence="4 5">
    <name type="scientific">Marinobacter azerbaijanicus</name>
    <dbReference type="NCBI Taxonomy" id="3050455"/>
    <lineage>
        <taxon>Bacteria</taxon>
        <taxon>Pseudomonadati</taxon>
        <taxon>Pseudomonadota</taxon>
        <taxon>Gammaproteobacteria</taxon>
        <taxon>Pseudomonadales</taxon>
        <taxon>Marinobacteraceae</taxon>
        <taxon>Marinobacter</taxon>
    </lineage>
</organism>
<comment type="caution">
    <text evidence="4">The sequence shown here is derived from an EMBL/GenBank/DDBJ whole genome shotgun (WGS) entry which is preliminary data.</text>
</comment>
<dbReference type="InterPro" id="IPR008490">
    <property type="entry name" value="Transposase_InsH_N"/>
</dbReference>
<keyword evidence="5" id="KW-1185">Reference proteome</keyword>
<proteinExistence type="predicted"/>